<gene>
    <name evidence="1" type="ORF">ARMGADRAFT_1038390</name>
</gene>
<evidence type="ECO:0000313" key="2">
    <source>
        <dbReference type="Proteomes" id="UP000217790"/>
    </source>
</evidence>
<dbReference type="EMBL" id="KZ293713">
    <property type="protein sequence ID" value="PBK82721.1"/>
    <property type="molecule type" value="Genomic_DNA"/>
</dbReference>
<dbReference type="Proteomes" id="UP000217790">
    <property type="component" value="Unassembled WGS sequence"/>
</dbReference>
<dbReference type="AlphaFoldDB" id="A0A2H3CI23"/>
<evidence type="ECO:0000313" key="1">
    <source>
        <dbReference type="EMBL" id="PBK82721.1"/>
    </source>
</evidence>
<name>A0A2H3CI23_ARMGA</name>
<keyword evidence="2" id="KW-1185">Reference proteome</keyword>
<dbReference type="OrthoDB" id="10590351at2759"/>
<proteinExistence type="predicted"/>
<reference evidence="2" key="1">
    <citation type="journal article" date="2017" name="Nat. Ecol. Evol.">
        <title>Genome expansion and lineage-specific genetic innovations in the forest pathogenic fungi Armillaria.</title>
        <authorList>
            <person name="Sipos G."/>
            <person name="Prasanna A.N."/>
            <person name="Walter M.C."/>
            <person name="O'Connor E."/>
            <person name="Balint B."/>
            <person name="Krizsan K."/>
            <person name="Kiss B."/>
            <person name="Hess J."/>
            <person name="Varga T."/>
            <person name="Slot J."/>
            <person name="Riley R."/>
            <person name="Boka B."/>
            <person name="Rigling D."/>
            <person name="Barry K."/>
            <person name="Lee J."/>
            <person name="Mihaltcheva S."/>
            <person name="LaButti K."/>
            <person name="Lipzen A."/>
            <person name="Waldron R."/>
            <person name="Moloney N.M."/>
            <person name="Sperisen C."/>
            <person name="Kredics L."/>
            <person name="Vagvoelgyi C."/>
            <person name="Patrignani A."/>
            <person name="Fitzpatrick D."/>
            <person name="Nagy I."/>
            <person name="Doyle S."/>
            <person name="Anderson J.B."/>
            <person name="Grigoriev I.V."/>
            <person name="Gueldener U."/>
            <person name="Muensterkoetter M."/>
            <person name="Nagy L.G."/>
        </authorList>
    </citation>
    <scope>NUCLEOTIDE SEQUENCE [LARGE SCALE GENOMIC DNA]</scope>
    <source>
        <strain evidence="2">Ar21-2</strain>
    </source>
</reference>
<accession>A0A2H3CI23</accession>
<organism evidence="1 2">
    <name type="scientific">Armillaria gallica</name>
    <name type="common">Bulbous honey fungus</name>
    <name type="synonym">Armillaria bulbosa</name>
    <dbReference type="NCBI Taxonomy" id="47427"/>
    <lineage>
        <taxon>Eukaryota</taxon>
        <taxon>Fungi</taxon>
        <taxon>Dikarya</taxon>
        <taxon>Basidiomycota</taxon>
        <taxon>Agaricomycotina</taxon>
        <taxon>Agaricomycetes</taxon>
        <taxon>Agaricomycetidae</taxon>
        <taxon>Agaricales</taxon>
        <taxon>Marasmiineae</taxon>
        <taxon>Physalacriaceae</taxon>
        <taxon>Armillaria</taxon>
    </lineage>
</organism>
<sequence>MDDTRNSLVEAILSRSVHTIEGLKEDMKHIHRGKLGFVLHSCRLQYVECHIAVMDLDLHDGGYSDNGLRSENARALNNGCSALPVVILHVDLVGTVTCYVPILDNGASGTTIPLCAHLLPIVRDFYGVNSSKLSCLVGIEAGDIGTLSCKELNCGCQH</sequence>
<protein>
    <submittedName>
        <fullName evidence="1">Uncharacterized protein</fullName>
    </submittedName>
</protein>
<dbReference type="InParanoid" id="A0A2H3CI23"/>